<dbReference type="GO" id="GO:0046872">
    <property type="term" value="F:metal ion binding"/>
    <property type="evidence" value="ECO:0007669"/>
    <property type="project" value="UniProtKB-KW"/>
</dbReference>
<evidence type="ECO:0000256" key="1">
    <source>
        <dbReference type="ARBA" id="ARBA00022723"/>
    </source>
</evidence>
<feature type="region of interest" description="Disordered" evidence="6">
    <location>
        <begin position="677"/>
        <end position="776"/>
    </location>
</feature>
<dbReference type="Gene3D" id="2.60.120.650">
    <property type="entry name" value="Cupin"/>
    <property type="match status" value="2"/>
</dbReference>
<comment type="caution">
    <text evidence="8">The sequence shown here is derived from an EMBL/GenBank/DDBJ whole genome shotgun (WGS) entry which is preliminary data.</text>
</comment>
<keyword evidence="3" id="KW-0408">Iron</keyword>
<name>A0AAW1R9R4_9CHLO</name>
<dbReference type="SMART" id="SM00558">
    <property type="entry name" value="JmjC"/>
    <property type="match status" value="1"/>
</dbReference>
<proteinExistence type="predicted"/>
<evidence type="ECO:0000256" key="5">
    <source>
        <dbReference type="ARBA" id="ARBA00023163"/>
    </source>
</evidence>
<keyword evidence="2" id="KW-0560">Oxidoreductase</keyword>
<evidence type="ECO:0000256" key="6">
    <source>
        <dbReference type="SAM" id="MobiDB-lite"/>
    </source>
</evidence>
<evidence type="ECO:0000259" key="7">
    <source>
        <dbReference type="PROSITE" id="PS51184"/>
    </source>
</evidence>
<reference evidence="8 9" key="1">
    <citation type="journal article" date="2024" name="Nat. Commun.">
        <title>Phylogenomics reveals the evolutionary origins of lichenization in chlorophyte algae.</title>
        <authorList>
            <person name="Puginier C."/>
            <person name="Libourel C."/>
            <person name="Otte J."/>
            <person name="Skaloud P."/>
            <person name="Haon M."/>
            <person name="Grisel S."/>
            <person name="Petersen M."/>
            <person name="Berrin J.G."/>
            <person name="Delaux P.M."/>
            <person name="Dal Grande F."/>
            <person name="Keller J."/>
        </authorList>
    </citation>
    <scope>NUCLEOTIDE SEQUENCE [LARGE SCALE GENOMIC DNA]</scope>
    <source>
        <strain evidence="8 9">SAG 2043</strain>
    </source>
</reference>
<dbReference type="InterPro" id="IPR050690">
    <property type="entry name" value="JHDM1_Histone_Demethylase"/>
</dbReference>
<feature type="domain" description="JmjC" evidence="7">
    <location>
        <begin position="225"/>
        <end position="380"/>
    </location>
</feature>
<evidence type="ECO:0000256" key="4">
    <source>
        <dbReference type="ARBA" id="ARBA00023015"/>
    </source>
</evidence>
<dbReference type="InterPro" id="IPR003347">
    <property type="entry name" value="JmjC_dom"/>
</dbReference>
<dbReference type="Proteomes" id="UP001489004">
    <property type="component" value="Unassembled WGS sequence"/>
</dbReference>
<evidence type="ECO:0000256" key="2">
    <source>
        <dbReference type="ARBA" id="ARBA00023002"/>
    </source>
</evidence>
<keyword evidence="9" id="KW-1185">Reference proteome</keyword>
<organism evidence="8 9">
    <name type="scientific">[Myrmecia] bisecta</name>
    <dbReference type="NCBI Taxonomy" id="41462"/>
    <lineage>
        <taxon>Eukaryota</taxon>
        <taxon>Viridiplantae</taxon>
        <taxon>Chlorophyta</taxon>
        <taxon>core chlorophytes</taxon>
        <taxon>Trebouxiophyceae</taxon>
        <taxon>Trebouxiales</taxon>
        <taxon>Trebouxiaceae</taxon>
        <taxon>Myrmecia</taxon>
    </lineage>
</organism>
<evidence type="ECO:0000256" key="3">
    <source>
        <dbReference type="ARBA" id="ARBA00023004"/>
    </source>
</evidence>
<keyword evidence="5" id="KW-0804">Transcription</keyword>
<feature type="region of interest" description="Disordered" evidence="6">
    <location>
        <begin position="144"/>
        <end position="208"/>
    </location>
</feature>
<gene>
    <name evidence="8" type="ORF">WJX72_010868</name>
</gene>
<feature type="region of interest" description="Disordered" evidence="6">
    <location>
        <begin position="453"/>
        <end position="581"/>
    </location>
</feature>
<dbReference type="GO" id="GO:0016491">
    <property type="term" value="F:oxidoreductase activity"/>
    <property type="evidence" value="ECO:0007669"/>
    <property type="project" value="UniProtKB-KW"/>
</dbReference>
<dbReference type="EMBL" id="JALJOR010000001">
    <property type="protein sequence ID" value="KAK9830300.1"/>
    <property type="molecule type" value="Genomic_DNA"/>
</dbReference>
<feature type="compositionally biased region" description="Low complexity" evidence="6">
    <location>
        <begin position="677"/>
        <end position="690"/>
    </location>
</feature>
<feature type="compositionally biased region" description="Basic and acidic residues" evidence="6">
    <location>
        <begin position="714"/>
        <end position="733"/>
    </location>
</feature>
<keyword evidence="1" id="KW-0479">Metal-binding</keyword>
<evidence type="ECO:0000313" key="8">
    <source>
        <dbReference type="EMBL" id="KAK9830300.1"/>
    </source>
</evidence>
<protein>
    <recommendedName>
        <fullName evidence="7">JmjC domain-containing protein</fullName>
    </recommendedName>
</protein>
<feature type="compositionally biased region" description="Polar residues" evidence="6">
    <location>
        <begin position="473"/>
        <end position="482"/>
    </location>
</feature>
<evidence type="ECO:0000313" key="9">
    <source>
        <dbReference type="Proteomes" id="UP001489004"/>
    </source>
</evidence>
<dbReference type="PROSITE" id="PS51184">
    <property type="entry name" value="JMJC"/>
    <property type="match status" value="1"/>
</dbReference>
<feature type="compositionally biased region" description="Acidic residues" evidence="6">
    <location>
        <begin position="503"/>
        <end position="514"/>
    </location>
</feature>
<sequence>MERGKRARRARTKVDYAALAGQASDQEEGMAVDFRALSRVLLDRTAYQSAPCQQLPASQLTEAWIADTGLRAPVIVRRAPDAAQTLGLCLPEGKPLSAQRLVDLLGAETEVYTADVSTQSEGPRWTLYQWQLYWRARQLRAKPETTGQLASGAGNGSKQQSKAEDAELEDEAVSAPAGLLDRPRPAVVSVEPASKGPGSRKRFPAPKGISSESKRRILNLAPISLAGTPLQDAVKPPAAVRAVDLVTQVWPEDSTDRPNVQAYAMMTPAGGYADFRIDFGGSSVWYHVITGKKVFAMVPPTPSNLASYAAWMSSAKHLGVFLASLTEGVVYVEASAGDTLLIPGGWAYADASPKETVLAGGNFLHRYALPLQLEMVRLEHFLHTKPHFQFPMLPQTMWHTAAQYVGTLRSASGLSPAELDTRVAAVLAKRPAPPMAAPASPQQQADNLNQLSAHSREDPTDSNAADDDDDSTRAVSRSQSPAKANKGSGRGPLRWRASTQWLPEDDLDGLEDLSDVSISDTDLDESDSGQPPKPTEPILPDANSRLPAPAAGMLSAPSGGLKVRLGGQPTEGDKIPSAGPGLKVKLGASDASAALAQLLKEDPVQAKRSAAPQPRLLALLSWQQKPGGLGAVPSTIPDPQRLLAELEVLLEEQGISLESTFTPADFTAVPAKALRALQQQPQRPRQAAAREASFVAQSDSEGDTALLEEAGDSMADREMEREVAGWQDEERRTGTKRKAGYTATSTFGRPGVGDRKQPAAKKLSIKDRLKKKLRLK</sequence>
<keyword evidence="4" id="KW-0805">Transcription regulation</keyword>
<dbReference type="SUPFAM" id="SSF51197">
    <property type="entry name" value="Clavaminate synthase-like"/>
    <property type="match status" value="1"/>
</dbReference>
<dbReference type="AlphaFoldDB" id="A0AAW1R9R4"/>
<dbReference type="PANTHER" id="PTHR23123">
    <property type="entry name" value="PHD/F-BOX CONTAINING PROTEIN"/>
    <property type="match status" value="1"/>
</dbReference>
<accession>A0AAW1R9R4</accession>